<comment type="caution">
    <text evidence="1">The sequence shown here is derived from an EMBL/GenBank/DDBJ whole genome shotgun (WGS) entry which is preliminary data.</text>
</comment>
<gene>
    <name evidence="1" type="ORF">EYC80_008273</name>
</gene>
<keyword evidence="2" id="KW-1185">Reference proteome</keyword>
<dbReference type="Proteomes" id="UP000326757">
    <property type="component" value="Unassembled WGS sequence"/>
</dbReference>
<proteinExistence type="predicted"/>
<accession>A0A5N6JV59</accession>
<sequence>MEFLQSPDYVFIDSIHKSSQARPSRGSYHIISCRSPWYPLITINQHTQINSQHRSYKYPENSSLLSQHFRSSHRKNLTLHSPRLTCIVSPCHLIRCGFGVRAGALRFGPERSMWGHKIPNPGAFFQSTNVCSSNFNSSPPCCENTAKTPNLSSPDKSTDSDVLVTFSTETLSHVLLLTEKSYQTVDESLTQSFKHTEFTRELPRSQGQILKPQRFPRAGNTIPAPCRLEAGVGSTPLNRN</sequence>
<dbReference type="EMBL" id="VIGI01000013">
    <property type="protein sequence ID" value="KAB8292567.1"/>
    <property type="molecule type" value="Genomic_DNA"/>
</dbReference>
<reference evidence="1 2" key="1">
    <citation type="submission" date="2019-06" db="EMBL/GenBank/DDBJ databases">
        <title>Genome Sequence of the Brown Rot Fungal Pathogen Monilinia laxa.</title>
        <authorList>
            <person name="De Miccolis Angelini R.M."/>
            <person name="Landi L."/>
            <person name="Abate D."/>
            <person name="Pollastro S."/>
            <person name="Romanazzi G."/>
            <person name="Faretra F."/>
        </authorList>
    </citation>
    <scope>NUCLEOTIDE SEQUENCE [LARGE SCALE GENOMIC DNA]</scope>
    <source>
        <strain evidence="1 2">Mlax316</strain>
    </source>
</reference>
<name>A0A5N6JV59_MONLA</name>
<dbReference type="AlphaFoldDB" id="A0A5N6JV59"/>
<protein>
    <submittedName>
        <fullName evidence="1">Uncharacterized protein</fullName>
    </submittedName>
</protein>
<organism evidence="1 2">
    <name type="scientific">Monilinia laxa</name>
    <name type="common">Brown rot fungus</name>
    <name type="synonym">Sclerotinia laxa</name>
    <dbReference type="NCBI Taxonomy" id="61186"/>
    <lineage>
        <taxon>Eukaryota</taxon>
        <taxon>Fungi</taxon>
        <taxon>Dikarya</taxon>
        <taxon>Ascomycota</taxon>
        <taxon>Pezizomycotina</taxon>
        <taxon>Leotiomycetes</taxon>
        <taxon>Helotiales</taxon>
        <taxon>Sclerotiniaceae</taxon>
        <taxon>Monilinia</taxon>
    </lineage>
</organism>
<evidence type="ECO:0000313" key="2">
    <source>
        <dbReference type="Proteomes" id="UP000326757"/>
    </source>
</evidence>
<evidence type="ECO:0000313" key="1">
    <source>
        <dbReference type="EMBL" id="KAB8292567.1"/>
    </source>
</evidence>